<organism evidence="1 2">
    <name type="scientific">Liparis tanakae</name>
    <name type="common">Tanaka's snailfish</name>
    <dbReference type="NCBI Taxonomy" id="230148"/>
    <lineage>
        <taxon>Eukaryota</taxon>
        <taxon>Metazoa</taxon>
        <taxon>Chordata</taxon>
        <taxon>Craniata</taxon>
        <taxon>Vertebrata</taxon>
        <taxon>Euteleostomi</taxon>
        <taxon>Actinopterygii</taxon>
        <taxon>Neopterygii</taxon>
        <taxon>Teleostei</taxon>
        <taxon>Neoteleostei</taxon>
        <taxon>Acanthomorphata</taxon>
        <taxon>Eupercaria</taxon>
        <taxon>Perciformes</taxon>
        <taxon>Cottioidei</taxon>
        <taxon>Cottales</taxon>
        <taxon>Liparidae</taxon>
        <taxon>Liparis</taxon>
    </lineage>
</organism>
<dbReference type="AlphaFoldDB" id="A0A4Z2IT02"/>
<accession>A0A4Z2IT02</accession>
<dbReference type="Proteomes" id="UP000314294">
    <property type="component" value="Unassembled WGS sequence"/>
</dbReference>
<sequence>MAWKSSYGKICAAAADKRPFMSDSSSRCSGACEPRRAYLAEHLVKQAAHNDTKSVVPKLRASTFGPAP</sequence>
<proteinExistence type="predicted"/>
<name>A0A4Z2IT02_9TELE</name>
<reference evidence="1 2" key="1">
    <citation type="submission" date="2019-03" db="EMBL/GenBank/DDBJ databases">
        <title>First draft genome of Liparis tanakae, snailfish: a comprehensive survey of snailfish specific genes.</title>
        <authorList>
            <person name="Kim W."/>
            <person name="Song I."/>
            <person name="Jeong J.-H."/>
            <person name="Kim D."/>
            <person name="Kim S."/>
            <person name="Ryu S."/>
            <person name="Song J.Y."/>
            <person name="Lee S.K."/>
        </authorList>
    </citation>
    <scope>NUCLEOTIDE SEQUENCE [LARGE SCALE GENOMIC DNA]</scope>
    <source>
        <tissue evidence="1">Muscle</tissue>
    </source>
</reference>
<dbReference type="EMBL" id="SRLO01000053">
    <property type="protein sequence ID" value="TNN80644.1"/>
    <property type="molecule type" value="Genomic_DNA"/>
</dbReference>
<evidence type="ECO:0000313" key="2">
    <source>
        <dbReference type="Proteomes" id="UP000314294"/>
    </source>
</evidence>
<evidence type="ECO:0000313" key="1">
    <source>
        <dbReference type="EMBL" id="TNN80644.1"/>
    </source>
</evidence>
<comment type="caution">
    <text evidence="1">The sequence shown here is derived from an EMBL/GenBank/DDBJ whole genome shotgun (WGS) entry which is preliminary data.</text>
</comment>
<protein>
    <submittedName>
        <fullName evidence="1">Uncharacterized protein</fullName>
    </submittedName>
</protein>
<keyword evidence="2" id="KW-1185">Reference proteome</keyword>
<gene>
    <name evidence="1" type="ORF">EYF80_009152</name>
</gene>